<proteinExistence type="predicted"/>
<dbReference type="Proteomes" id="UP001177023">
    <property type="component" value="Unassembled WGS sequence"/>
</dbReference>
<feature type="chain" id="PRO_5041265396" description="Secreted protein" evidence="1">
    <location>
        <begin position="20"/>
        <end position="77"/>
    </location>
</feature>
<comment type="caution">
    <text evidence="2">The sequence shown here is derived from an EMBL/GenBank/DDBJ whole genome shotgun (WGS) entry which is preliminary data.</text>
</comment>
<evidence type="ECO:0000313" key="2">
    <source>
        <dbReference type="EMBL" id="CAJ0587192.1"/>
    </source>
</evidence>
<accession>A0AA36DHF0</accession>
<reference evidence="2" key="1">
    <citation type="submission" date="2023-06" db="EMBL/GenBank/DDBJ databases">
        <authorList>
            <person name="Delattre M."/>
        </authorList>
    </citation>
    <scope>NUCLEOTIDE SEQUENCE</scope>
    <source>
        <strain evidence="2">AF72</strain>
    </source>
</reference>
<sequence>MLVRISIIAWLLFVVAVQAGILRRMPLSTDSSYAESSNVRVERAPRRAHPPSLNVYCLLHAEICNRMSLNTKRQPDF</sequence>
<keyword evidence="3" id="KW-1185">Reference proteome</keyword>
<feature type="non-terminal residue" evidence="2">
    <location>
        <position position="77"/>
    </location>
</feature>
<organism evidence="2 3">
    <name type="scientific">Mesorhabditis spiculigera</name>
    <dbReference type="NCBI Taxonomy" id="96644"/>
    <lineage>
        <taxon>Eukaryota</taxon>
        <taxon>Metazoa</taxon>
        <taxon>Ecdysozoa</taxon>
        <taxon>Nematoda</taxon>
        <taxon>Chromadorea</taxon>
        <taxon>Rhabditida</taxon>
        <taxon>Rhabditina</taxon>
        <taxon>Rhabditomorpha</taxon>
        <taxon>Rhabditoidea</taxon>
        <taxon>Rhabditidae</taxon>
        <taxon>Mesorhabditinae</taxon>
        <taxon>Mesorhabditis</taxon>
    </lineage>
</organism>
<protein>
    <recommendedName>
        <fullName evidence="4">Secreted protein</fullName>
    </recommendedName>
</protein>
<evidence type="ECO:0008006" key="4">
    <source>
        <dbReference type="Google" id="ProtNLM"/>
    </source>
</evidence>
<feature type="signal peptide" evidence="1">
    <location>
        <begin position="1"/>
        <end position="19"/>
    </location>
</feature>
<dbReference type="AlphaFoldDB" id="A0AA36DHF0"/>
<dbReference type="EMBL" id="CATQJA010002709">
    <property type="protein sequence ID" value="CAJ0587192.1"/>
    <property type="molecule type" value="Genomic_DNA"/>
</dbReference>
<keyword evidence="1" id="KW-0732">Signal</keyword>
<name>A0AA36DHF0_9BILA</name>
<gene>
    <name evidence="2" type="ORF">MSPICULIGERA_LOCUS25169</name>
</gene>
<evidence type="ECO:0000313" key="3">
    <source>
        <dbReference type="Proteomes" id="UP001177023"/>
    </source>
</evidence>
<evidence type="ECO:0000256" key="1">
    <source>
        <dbReference type="SAM" id="SignalP"/>
    </source>
</evidence>